<dbReference type="EMBL" id="MBFS01000596">
    <property type="protein sequence ID" value="PVV02133.1"/>
    <property type="molecule type" value="Genomic_DNA"/>
</dbReference>
<evidence type="ECO:0000256" key="3">
    <source>
        <dbReference type="ARBA" id="ARBA00022490"/>
    </source>
</evidence>
<keyword evidence="8" id="KW-1185">Reference proteome</keyword>
<dbReference type="PRINTS" id="PR01802">
    <property type="entry name" value="SYNEMBRYN"/>
</dbReference>
<reference evidence="7 8" key="1">
    <citation type="journal article" date="2018" name="MBio">
        <title>Comparative Genomics Reveals the Core Gene Toolbox for the Fungus-Insect Symbiosis.</title>
        <authorList>
            <person name="Wang Y."/>
            <person name="Stata M."/>
            <person name="Wang W."/>
            <person name="Stajich J.E."/>
            <person name="White M.M."/>
            <person name="Moncalvo J.M."/>
        </authorList>
    </citation>
    <scope>NUCLEOTIDE SEQUENCE [LARGE SCALE GENOMIC DNA]</scope>
    <source>
        <strain evidence="7 8">SC-DP-2</strain>
    </source>
</reference>
<dbReference type="PANTHER" id="PTHR12425">
    <property type="entry name" value="SYNEMBRYN"/>
    <property type="match status" value="1"/>
</dbReference>
<evidence type="ECO:0000313" key="8">
    <source>
        <dbReference type="Proteomes" id="UP000245609"/>
    </source>
</evidence>
<evidence type="ECO:0000313" key="7">
    <source>
        <dbReference type="EMBL" id="PVV02133.1"/>
    </source>
</evidence>
<dbReference type="InterPro" id="IPR019318">
    <property type="entry name" value="Gua_nucleotide_exch_fac_Ric8"/>
</dbReference>
<dbReference type="PANTHER" id="PTHR12425:SF5">
    <property type="entry name" value="SYNEMBRYN"/>
    <property type="match status" value="1"/>
</dbReference>
<evidence type="ECO:0000256" key="2">
    <source>
        <dbReference type="ARBA" id="ARBA00009049"/>
    </source>
</evidence>
<dbReference type="Proteomes" id="UP000245609">
    <property type="component" value="Unassembled WGS sequence"/>
</dbReference>
<evidence type="ECO:0000256" key="1">
    <source>
        <dbReference type="ARBA" id="ARBA00004544"/>
    </source>
</evidence>
<dbReference type="GO" id="GO:0007186">
    <property type="term" value="P:G protein-coupled receptor signaling pathway"/>
    <property type="evidence" value="ECO:0007669"/>
    <property type="project" value="TreeGrafter"/>
</dbReference>
<gene>
    <name evidence="7" type="ORF">BB560_003421</name>
</gene>
<dbReference type="InterPro" id="IPR008376">
    <property type="entry name" value="Chaperone_Ric-8_A/B"/>
</dbReference>
<keyword evidence="4" id="KW-0344">Guanine-nucleotide releasing factor</keyword>
<evidence type="ECO:0008006" key="9">
    <source>
        <dbReference type="Google" id="ProtNLM"/>
    </source>
</evidence>
<dbReference type="AlphaFoldDB" id="A0A2T9ZC10"/>
<comment type="subcellular location">
    <subcellularLocation>
        <location evidence="1">Cytoplasm</location>
        <location evidence="1">Cell cortex</location>
    </subcellularLocation>
</comment>
<feature type="region of interest" description="Disordered" evidence="6">
    <location>
        <begin position="517"/>
        <end position="537"/>
    </location>
</feature>
<comment type="similarity">
    <text evidence="2">Belongs to the synembryn family.</text>
</comment>
<keyword evidence="3" id="KW-0963">Cytoplasm</keyword>
<evidence type="ECO:0000256" key="6">
    <source>
        <dbReference type="SAM" id="MobiDB-lite"/>
    </source>
</evidence>
<protein>
    <recommendedName>
        <fullName evidence="9">Synembryn-A</fullName>
    </recommendedName>
</protein>
<dbReference type="GO" id="GO:0001965">
    <property type="term" value="F:G-protein alpha-subunit binding"/>
    <property type="evidence" value="ECO:0007669"/>
    <property type="project" value="TreeGrafter"/>
</dbReference>
<keyword evidence="5" id="KW-0143">Chaperone</keyword>
<dbReference type="GO" id="GO:0005085">
    <property type="term" value="F:guanyl-nucleotide exchange factor activity"/>
    <property type="evidence" value="ECO:0007669"/>
    <property type="project" value="UniProtKB-KW"/>
</dbReference>
<dbReference type="GO" id="GO:0005938">
    <property type="term" value="C:cell cortex"/>
    <property type="evidence" value="ECO:0007669"/>
    <property type="project" value="UniProtKB-SubCell"/>
</dbReference>
<accession>A0A2T9ZC10</accession>
<sequence>MVENFQPLLEDCLQAFNSGDSGLLNSSAFSLKNIIFSENTDVKTLLEISSFIYTRILSKSAKNNLKYIDTVLDVVKEIERKKIALSFEFLSSSTKTLIEILPLAFIPEKDAHSLKSNIPLNSSLANNILTTLSNRLFFYSVNTVKSIENADGYEQLKKPFMVPGSSLNLSTDTVDTDTVFLFSRVVFLSVYNGVDPKRLAFDLGFLDLLANNTVKLLDGSTSISGASPARFPVYTSLVESLKATYILCTKFEDIRNNSHIKPNNTLLELFGNTIEDSLLYRFTRVLESTLYCLSKFSEKSKVSAETTQDVKKVLDHLLQILFLFPVPFLHEDKDFSIESINERWNLADKNNESLSILLSLLQIYIAPLESLDKTTTQVLNVQEHTTLFILVCLLARFSIYCEPIRLHVKEFIFGDRDFNMLPESGKSLRATITKLVSLPYKSDLTLCFGDFIYVLFDSNPGHVIKQLGFGNTIGYFSSRSSLLQINMNEILSQDPKSQAQPGKSALESSKDFNVVTGSSSLTAGNEDEPSLEDMTDEQKELEAERLFVLFEKLEKTGIVKIEPQFGNLKKDSQ</sequence>
<evidence type="ECO:0000256" key="4">
    <source>
        <dbReference type="ARBA" id="ARBA00022658"/>
    </source>
</evidence>
<feature type="compositionally biased region" description="Acidic residues" evidence="6">
    <location>
        <begin position="525"/>
        <end position="535"/>
    </location>
</feature>
<dbReference type="Pfam" id="PF10165">
    <property type="entry name" value="Ric8"/>
    <property type="match status" value="1"/>
</dbReference>
<organism evidence="7 8">
    <name type="scientific">Smittium megazygosporum</name>
    <dbReference type="NCBI Taxonomy" id="133381"/>
    <lineage>
        <taxon>Eukaryota</taxon>
        <taxon>Fungi</taxon>
        <taxon>Fungi incertae sedis</taxon>
        <taxon>Zoopagomycota</taxon>
        <taxon>Kickxellomycotina</taxon>
        <taxon>Harpellomycetes</taxon>
        <taxon>Harpellales</taxon>
        <taxon>Legeriomycetaceae</taxon>
        <taxon>Smittium</taxon>
    </lineage>
</organism>
<dbReference type="OrthoDB" id="5585685at2759"/>
<comment type="caution">
    <text evidence="7">The sequence shown here is derived from an EMBL/GenBank/DDBJ whole genome shotgun (WGS) entry which is preliminary data.</text>
</comment>
<name>A0A2T9ZC10_9FUNG</name>
<proteinExistence type="inferred from homology"/>
<evidence type="ECO:0000256" key="5">
    <source>
        <dbReference type="ARBA" id="ARBA00023186"/>
    </source>
</evidence>
<dbReference type="STRING" id="133381.A0A2T9ZC10"/>